<proteinExistence type="predicted"/>
<keyword evidence="2" id="KW-1185">Reference proteome</keyword>
<dbReference type="Proteomes" id="UP001497700">
    <property type="component" value="Unassembled WGS sequence"/>
</dbReference>
<accession>A0ACB9Z1I7</accession>
<evidence type="ECO:0000313" key="2">
    <source>
        <dbReference type="Proteomes" id="UP001497700"/>
    </source>
</evidence>
<sequence length="767" mass="84684">MDDNVYLGVWTNWSRGSVFGPTLTMQREHGNLLIAFTASFIGFVAARFWKILCLGFHRCWSTPKPQHTLYHQRQVILRNSSAPEVSLLSFLRLLWAWRRSPIRRLVLVAFLALVALISLAGFTVAGGFSSSISTAAGDEVLLKGGNCGIVAPLADLTTSTVQDAEADTRLTSEHVNDALNYAEQCYGGTGQSGDMECNKFMVGNLTTSITNDKAGCPFQDSICRNTGSNLELDTGYIDSNDHLGLNAPEDERFAMRYVMHCAPLKTEGYTSRIVASNRTWVRYHYGDVLTGSSDNATILNYTYQIQDIDSQYIGEGRGAWLEGKYFTLSSKGATTLNGQPYGGLYTPIPELQTPDGDATVVFLSGNGVGFIQPMDDGWYQVTTPWGTVRDTGGSGSVQSYRPNEAALPMGCVEKWQWCNSAYPRESGCGPLASGYDALFGAAPLFNLTVEDFDPSRPVSPNEPGNRLVWPALIFWGYPSILPSILRHLGARSLESQTRLSDGLQWPLPDNQWHLDVKRWFSTILASVQASFVDTALGNTNPEFDQYVLPPLTDGERTLCSSQKIHSSAYTSFSMFGLCFTFVTGALIIVISFALEPILSFLYKWKKYKPHAYLEWNTNTNLQLHRFAHEELGLVEWKDCTREVPTTDPHVYLAGLDIADPKHPVLSRQSGAHMMRGKPEQDTRSSSDKSFVKDHVTVETTQDDIATYRHQEVDRMTKPGTPLSPTEGSLTIGRASTENSSRYNWPVSAVSSAAESQSRPHHTPGGSA</sequence>
<comment type="caution">
    <text evidence="1">The sequence shown here is derived from an EMBL/GenBank/DDBJ whole genome shotgun (WGS) entry which is preliminary data.</text>
</comment>
<gene>
    <name evidence="1" type="ORF">F4820DRAFT_292407</name>
</gene>
<evidence type="ECO:0000313" key="1">
    <source>
        <dbReference type="EMBL" id="KAI4865570.1"/>
    </source>
</evidence>
<organism evidence="1 2">
    <name type="scientific">Hypoxylon rubiginosum</name>
    <dbReference type="NCBI Taxonomy" id="110542"/>
    <lineage>
        <taxon>Eukaryota</taxon>
        <taxon>Fungi</taxon>
        <taxon>Dikarya</taxon>
        <taxon>Ascomycota</taxon>
        <taxon>Pezizomycotina</taxon>
        <taxon>Sordariomycetes</taxon>
        <taxon>Xylariomycetidae</taxon>
        <taxon>Xylariales</taxon>
        <taxon>Hypoxylaceae</taxon>
        <taxon>Hypoxylon</taxon>
    </lineage>
</organism>
<protein>
    <submittedName>
        <fullName evidence="1">Uncharacterized protein</fullName>
    </submittedName>
</protein>
<reference evidence="1 2" key="1">
    <citation type="journal article" date="2022" name="New Phytol.">
        <title>Ecological generalism drives hyperdiversity of secondary metabolite gene clusters in xylarialean endophytes.</title>
        <authorList>
            <person name="Franco M.E.E."/>
            <person name="Wisecaver J.H."/>
            <person name="Arnold A.E."/>
            <person name="Ju Y.M."/>
            <person name="Slot J.C."/>
            <person name="Ahrendt S."/>
            <person name="Moore L.P."/>
            <person name="Eastman K.E."/>
            <person name="Scott K."/>
            <person name="Konkel Z."/>
            <person name="Mondo S.J."/>
            <person name="Kuo A."/>
            <person name="Hayes R.D."/>
            <person name="Haridas S."/>
            <person name="Andreopoulos B."/>
            <person name="Riley R."/>
            <person name="LaButti K."/>
            <person name="Pangilinan J."/>
            <person name="Lipzen A."/>
            <person name="Amirebrahimi M."/>
            <person name="Yan J."/>
            <person name="Adam C."/>
            <person name="Keymanesh K."/>
            <person name="Ng V."/>
            <person name="Louie K."/>
            <person name="Northen T."/>
            <person name="Drula E."/>
            <person name="Henrissat B."/>
            <person name="Hsieh H.M."/>
            <person name="Youens-Clark K."/>
            <person name="Lutzoni F."/>
            <person name="Miadlikowska J."/>
            <person name="Eastwood D.C."/>
            <person name="Hamelin R.C."/>
            <person name="Grigoriev I.V."/>
            <person name="U'Ren J.M."/>
        </authorList>
    </citation>
    <scope>NUCLEOTIDE SEQUENCE [LARGE SCALE GENOMIC DNA]</scope>
    <source>
        <strain evidence="1 2">CBS 119005</strain>
    </source>
</reference>
<dbReference type="EMBL" id="MU393470">
    <property type="protein sequence ID" value="KAI4865570.1"/>
    <property type="molecule type" value="Genomic_DNA"/>
</dbReference>
<name>A0ACB9Z1I7_9PEZI</name>